<keyword evidence="2" id="KW-0732">Signal</keyword>
<keyword evidence="4" id="KW-1185">Reference proteome</keyword>
<evidence type="ECO:0000256" key="2">
    <source>
        <dbReference type="SAM" id="SignalP"/>
    </source>
</evidence>
<keyword evidence="1" id="KW-0472">Membrane</keyword>
<gene>
    <name evidence="3" type="ORF">K239x_11100</name>
</gene>
<protein>
    <submittedName>
        <fullName evidence="3">Uncharacterized protein</fullName>
    </submittedName>
</protein>
<evidence type="ECO:0000313" key="4">
    <source>
        <dbReference type="Proteomes" id="UP000319817"/>
    </source>
</evidence>
<accession>A0A517NPV9</accession>
<feature type="chain" id="PRO_5021971573" evidence="2">
    <location>
        <begin position="24"/>
        <end position="374"/>
    </location>
</feature>
<feature type="transmembrane region" description="Helical" evidence="1">
    <location>
        <begin position="346"/>
        <end position="368"/>
    </location>
</feature>
<feature type="signal peptide" evidence="2">
    <location>
        <begin position="1"/>
        <end position="23"/>
    </location>
</feature>
<dbReference type="AlphaFoldDB" id="A0A517NPV9"/>
<dbReference type="OrthoDB" id="268941at2"/>
<evidence type="ECO:0000313" key="3">
    <source>
        <dbReference type="EMBL" id="QDT09165.1"/>
    </source>
</evidence>
<evidence type="ECO:0000256" key="1">
    <source>
        <dbReference type="SAM" id="Phobius"/>
    </source>
</evidence>
<dbReference type="Proteomes" id="UP000319817">
    <property type="component" value="Chromosome"/>
</dbReference>
<keyword evidence="1" id="KW-0812">Transmembrane</keyword>
<dbReference type="RefSeq" id="WP_145416682.1">
    <property type="nucleotide sequence ID" value="NZ_CP036526.1"/>
</dbReference>
<name>A0A517NPV9_9BACT</name>
<keyword evidence="1" id="KW-1133">Transmembrane helix</keyword>
<proteinExistence type="predicted"/>
<reference evidence="3 4" key="1">
    <citation type="submission" date="2019-02" db="EMBL/GenBank/DDBJ databases">
        <title>Deep-cultivation of Planctomycetes and their phenomic and genomic characterization uncovers novel biology.</title>
        <authorList>
            <person name="Wiegand S."/>
            <person name="Jogler M."/>
            <person name="Boedeker C."/>
            <person name="Pinto D."/>
            <person name="Vollmers J."/>
            <person name="Rivas-Marin E."/>
            <person name="Kohn T."/>
            <person name="Peeters S.H."/>
            <person name="Heuer A."/>
            <person name="Rast P."/>
            <person name="Oberbeckmann S."/>
            <person name="Bunk B."/>
            <person name="Jeske O."/>
            <person name="Meyerdierks A."/>
            <person name="Storesund J.E."/>
            <person name="Kallscheuer N."/>
            <person name="Luecker S."/>
            <person name="Lage O.M."/>
            <person name="Pohl T."/>
            <person name="Merkel B.J."/>
            <person name="Hornburger P."/>
            <person name="Mueller R.-W."/>
            <person name="Bruemmer F."/>
            <person name="Labrenz M."/>
            <person name="Spormann A.M."/>
            <person name="Op den Camp H."/>
            <person name="Overmann J."/>
            <person name="Amann R."/>
            <person name="Jetten M.S.M."/>
            <person name="Mascher T."/>
            <person name="Medema M.H."/>
            <person name="Devos D.P."/>
            <person name="Kaster A.-K."/>
            <person name="Ovreas L."/>
            <person name="Rohde M."/>
            <person name="Galperin M.Y."/>
            <person name="Jogler C."/>
        </authorList>
    </citation>
    <scope>NUCLEOTIDE SEQUENCE [LARGE SCALE GENOMIC DNA]</scope>
    <source>
        <strain evidence="3 4">K23_9</strain>
    </source>
</reference>
<sequence length="374" mass="41033" precursor="true">MIRGRIAAAFVAICLIGVSVAHACKVPVFRYALERWQADNYRVVVTSSGPLNEEHQSAIEKLKQSPANTVVEVIDLSSLSEADLWQLEGGGQEIESPTLQVFYPERNGQRKLCWQGELSTANLSAWQSSSLRNDIAKDLQSGVSAVWVIVDGKEPAANDKFAVELRRSLDLASQSITLADGVILRANAAEYFKTHPDASMDDVLRSDVPLRIEFKVRRLGSQSNELAFRAMIQGFAENVSAPYAFPVFGRGRMIEPLRADQLTDDTIVSACNYLVGQCSCTMKSLNPGVDILLDTNWQQSLGNEIVFVDNSAHQLSGPIQIPVGSISDDAKRDTQQPKKTLHAGRVLLAIGLPVAIVMSLIIAVSIVMRQWTER</sequence>
<organism evidence="3 4">
    <name type="scientific">Stieleria marina</name>
    <dbReference type="NCBI Taxonomy" id="1930275"/>
    <lineage>
        <taxon>Bacteria</taxon>
        <taxon>Pseudomonadati</taxon>
        <taxon>Planctomycetota</taxon>
        <taxon>Planctomycetia</taxon>
        <taxon>Pirellulales</taxon>
        <taxon>Pirellulaceae</taxon>
        <taxon>Stieleria</taxon>
    </lineage>
</organism>
<dbReference type="EMBL" id="CP036526">
    <property type="protein sequence ID" value="QDT09165.1"/>
    <property type="molecule type" value="Genomic_DNA"/>
</dbReference>